<name>A0A650EP38_9BACT</name>
<dbReference type="PIRSF" id="PIRSF028744">
    <property type="entry name" value="Addict_mod_HI1419"/>
    <property type="match status" value="1"/>
</dbReference>
<dbReference type="InterPro" id="IPR009241">
    <property type="entry name" value="HigB-like"/>
</dbReference>
<dbReference type="AlphaFoldDB" id="A0A650EP38"/>
<accession>A0A650EP38</accession>
<reference evidence="1" key="1">
    <citation type="journal article" date="2020" name="J. ISSAAS">
        <title>Lactobacilli and other gastrointestinal microbiota of Peromyscus leucopus, reservoir host for agents of Lyme disease and other zoonoses in North America.</title>
        <authorList>
            <person name="Milovic A."/>
            <person name="Bassam K."/>
            <person name="Shao H."/>
            <person name="Chatzistamou I."/>
            <person name="Tufts D.M."/>
            <person name="Diuk-Wasser M."/>
            <person name="Barbour A.G."/>
        </authorList>
    </citation>
    <scope>NUCLEOTIDE SEQUENCE</scope>
    <source>
        <strain evidence="1">LL30</strain>
    </source>
</reference>
<dbReference type="PANTHER" id="PTHR41791">
    <property type="entry name" value="SSL7039 PROTEIN"/>
    <property type="match status" value="1"/>
</dbReference>
<proteinExistence type="predicted"/>
<organism evidence="1">
    <name type="scientific">uncultured Elusimicrobia bacterium</name>
    <dbReference type="NCBI Taxonomy" id="699876"/>
    <lineage>
        <taxon>Bacteria</taxon>
        <taxon>Pseudomonadati</taxon>
        <taxon>Elusimicrobiota</taxon>
        <taxon>Elusimicrobia</taxon>
        <taxon>environmental samples</taxon>
    </lineage>
</organism>
<gene>
    <name evidence="1" type="ORF">Elusimicrob1349_1140</name>
</gene>
<protein>
    <recommendedName>
        <fullName evidence="2">Addiction module killer protein</fullName>
    </recommendedName>
</protein>
<dbReference type="InterPro" id="IPR014056">
    <property type="entry name" value="TypeIITA-like_toxin_pred"/>
</dbReference>
<dbReference type="PANTHER" id="PTHR41791:SF1">
    <property type="entry name" value="SSL7039 PROTEIN"/>
    <property type="match status" value="1"/>
</dbReference>
<dbReference type="EMBL" id="MN577571">
    <property type="protein sequence ID" value="QGT50644.1"/>
    <property type="molecule type" value="Genomic_DNA"/>
</dbReference>
<evidence type="ECO:0000313" key="1">
    <source>
        <dbReference type="EMBL" id="QGT50644.1"/>
    </source>
</evidence>
<sequence>MKEIVFFTINGKSPFIEWRDSLDRLTASRVRSAINRMEHGNFGDWKIISPGLCEMRLFFAGGLRIYYTERNGQIIILLCGGDKKTQSKDIAKAKRYLTLLGGSYD</sequence>
<dbReference type="NCBIfam" id="TIGR02683">
    <property type="entry name" value="upstrm_HI1419"/>
    <property type="match status" value="1"/>
</dbReference>
<dbReference type="Pfam" id="PF05973">
    <property type="entry name" value="Gp49"/>
    <property type="match status" value="1"/>
</dbReference>
<evidence type="ECO:0008006" key="2">
    <source>
        <dbReference type="Google" id="ProtNLM"/>
    </source>
</evidence>